<evidence type="ECO:0000259" key="1">
    <source>
        <dbReference type="Pfam" id="PF07872"/>
    </source>
</evidence>
<evidence type="ECO:0000313" key="3">
    <source>
        <dbReference type="Proteomes" id="UP000000467"/>
    </source>
</evidence>
<keyword evidence="3" id="KW-1185">Reference proteome</keyword>
<dbReference type="OrthoDB" id="1954703at2"/>
<dbReference type="InterPro" id="IPR012454">
    <property type="entry name" value="DUF1659"/>
</dbReference>
<dbReference type="STRING" id="1089553.Tph_c02400"/>
<feature type="domain" description="DUF1659" evidence="1">
    <location>
        <begin position="3"/>
        <end position="71"/>
    </location>
</feature>
<dbReference type="EMBL" id="CP003732">
    <property type="protein sequence ID" value="AFV10487.1"/>
    <property type="molecule type" value="Genomic_DNA"/>
</dbReference>
<dbReference type="Proteomes" id="UP000000467">
    <property type="component" value="Chromosome"/>
</dbReference>
<dbReference type="AlphaFoldDB" id="K4LEH6"/>
<dbReference type="RefSeq" id="WP_015049406.1">
    <property type="nucleotide sequence ID" value="NC_018870.1"/>
</dbReference>
<protein>
    <recommendedName>
        <fullName evidence="1">DUF1659 domain-containing protein</fullName>
    </recommendedName>
</protein>
<dbReference type="KEGG" id="tpz:Tph_c02400"/>
<reference evidence="2 3" key="1">
    <citation type="journal article" date="2012" name="BMC Genomics">
        <title>Genome-guided analysis of physiological and morphological traits of the fermentative acetate oxidizer Thermacetogenium phaeum.</title>
        <authorList>
            <person name="Oehler D."/>
            <person name="Poehlein A."/>
            <person name="Leimbach A."/>
            <person name="Muller N."/>
            <person name="Daniel R."/>
            <person name="Gottschalk G."/>
            <person name="Schink B."/>
        </authorList>
    </citation>
    <scope>NUCLEOTIDE SEQUENCE [LARGE SCALE GENOMIC DNA]</scope>
    <source>
        <strain evidence="3">ATCC BAA-254 / DSM 26808 / PB</strain>
    </source>
</reference>
<evidence type="ECO:0000313" key="2">
    <source>
        <dbReference type="EMBL" id="AFV10487.1"/>
    </source>
</evidence>
<organism evidence="2 3">
    <name type="scientific">Thermacetogenium phaeum (strain ATCC BAA-254 / DSM 26808 / PB)</name>
    <dbReference type="NCBI Taxonomy" id="1089553"/>
    <lineage>
        <taxon>Bacteria</taxon>
        <taxon>Bacillati</taxon>
        <taxon>Bacillota</taxon>
        <taxon>Clostridia</taxon>
        <taxon>Thermoanaerobacterales</taxon>
        <taxon>Thermoanaerobacteraceae</taxon>
        <taxon>Thermacetogenium</taxon>
    </lineage>
</organism>
<dbReference type="Pfam" id="PF07872">
    <property type="entry name" value="DUF1659"/>
    <property type="match status" value="1"/>
</dbReference>
<accession>K4LEH6</accession>
<dbReference type="HOGENOM" id="CLU_196603_1_0_9"/>
<dbReference type="eggNOG" id="ENOG5033AHG">
    <property type="taxonomic scope" value="Bacteria"/>
</dbReference>
<gene>
    <name evidence="2" type="ordered locus">Tph_c02400</name>
</gene>
<name>K4LEH6_THEPS</name>
<proteinExistence type="predicted"/>
<sequence length="75" mass="7829">MPVNAIPLTSAMEIVVRAGTDANGNPILSTRTYRSVKTTAADEDVLAVGQALAGLQANPVDSIRRVNEVVLEPAV</sequence>